<protein>
    <submittedName>
        <fullName evidence="1">Uncharacterized protein</fullName>
    </submittedName>
</protein>
<sequence>MPADCEGLQRLEEATGVAFRFVIGKTKDSAKMSELRKEVAEYDDFLLLDMDEEYSKLPNKTLAFFKDACALYDSKFSVKAEKARYEPLGDILGKEYFFHAYDTKITKDFVKQSVPHHPLPCGIFPNAQAYVIQRKGCWNYMKWRELLGELFFCGVMARFVNSGRMLKNIGSERGLSMTFGTVYN</sequence>
<evidence type="ECO:0000313" key="2">
    <source>
        <dbReference type="Proteomes" id="UP001057402"/>
    </source>
</evidence>
<organism evidence="1 2">
    <name type="scientific">Melastoma candidum</name>
    <dbReference type="NCBI Taxonomy" id="119954"/>
    <lineage>
        <taxon>Eukaryota</taxon>
        <taxon>Viridiplantae</taxon>
        <taxon>Streptophyta</taxon>
        <taxon>Embryophyta</taxon>
        <taxon>Tracheophyta</taxon>
        <taxon>Spermatophyta</taxon>
        <taxon>Magnoliopsida</taxon>
        <taxon>eudicotyledons</taxon>
        <taxon>Gunneridae</taxon>
        <taxon>Pentapetalae</taxon>
        <taxon>rosids</taxon>
        <taxon>malvids</taxon>
        <taxon>Myrtales</taxon>
        <taxon>Melastomataceae</taxon>
        <taxon>Melastomatoideae</taxon>
        <taxon>Melastomateae</taxon>
        <taxon>Melastoma</taxon>
    </lineage>
</organism>
<evidence type="ECO:0000313" key="1">
    <source>
        <dbReference type="EMBL" id="KAI4321812.1"/>
    </source>
</evidence>
<dbReference type="EMBL" id="CM042889">
    <property type="protein sequence ID" value="KAI4321812.1"/>
    <property type="molecule type" value="Genomic_DNA"/>
</dbReference>
<dbReference type="Proteomes" id="UP001057402">
    <property type="component" value="Chromosome 10"/>
</dbReference>
<comment type="caution">
    <text evidence="1">The sequence shown here is derived from an EMBL/GenBank/DDBJ whole genome shotgun (WGS) entry which is preliminary data.</text>
</comment>
<proteinExistence type="predicted"/>
<reference evidence="2" key="1">
    <citation type="journal article" date="2023" name="Front. Plant Sci.">
        <title>Chromosomal-level genome assembly of Melastoma candidum provides insights into trichome evolution.</title>
        <authorList>
            <person name="Zhong Y."/>
            <person name="Wu W."/>
            <person name="Sun C."/>
            <person name="Zou P."/>
            <person name="Liu Y."/>
            <person name="Dai S."/>
            <person name="Zhou R."/>
        </authorList>
    </citation>
    <scope>NUCLEOTIDE SEQUENCE [LARGE SCALE GENOMIC DNA]</scope>
</reference>
<accession>A0ACB9ME06</accession>
<name>A0ACB9ME06_9MYRT</name>
<keyword evidence="2" id="KW-1185">Reference proteome</keyword>
<gene>
    <name evidence="1" type="ORF">MLD38_035149</name>
</gene>